<sequence length="76" mass="8566">MTPFDEPFLFDASPLLHAAKADRLEVLGDLVRDHDCLTTQSLLDEVRRNDLAVHIAVVRAAWIRTVPTDSLEFLHA</sequence>
<accession>A0ABY5DH85</accession>
<organism evidence="1 2">
    <name type="scientific">Nocardiopsis exhalans</name>
    <dbReference type="NCBI Taxonomy" id="163604"/>
    <lineage>
        <taxon>Bacteria</taxon>
        <taxon>Bacillati</taxon>
        <taxon>Actinomycetota</taxon>
        <taxon>Actinomycetes</taxon>
        <taxon>Streptosporangiales</taxon>
        <taxon>Nocardiopsidaceae</taxon>
        <taxon>Nocardiopsis</taxon>
    </lineage>
</organism>
<evidence type="ECO:0000313" key="1">
    <source>
        <dbReference type="EMBL" id="USY22749.1"/>
    </source>
</evidence>
<proteinExistence type="predicted"/>
<name>A0ABY5DH85_9ACTN</name>
<evidence type="ECO:0000313" key="2">
    <source>
        <dbReference type="Proteomes" id="UP001055940"/>
    </source>
</evidence>
<reference evidence="1" key="1">
    <citation type="submission" date="2022-06" db="EMBL/GenBank/DDBJ databases">
        <authorList>
            <person name="Ping M."/>
        </authorList>
    </citation>
    <scope>NUCLEOTIDE SEQUENCE</scope>
    <source>
        <strain evidence="1">JCM11759T</strain>
    </source>
</reference>
<protein>
    <submittedName>
        <fullName evidence="1">Uncharacterized protein</fullName>
    </submittedName>
</protein>
<dbReference type="Proteomes" id="UP001055940">
    <property type="component" value="Chromosome"/>
</dbReference>
<dbReference type="EMBL" id="CP099837">
    <property type="protein sequence ID" value="USY22749.1"/>
    <property type="molecule type" value="Genomic_DNA"/>
</dbReference>
<dbReference type="RefSeq" id="WP_254421504.1">
    <property type="nucleotide sequence ID" value="NZ_BAAAJB010000065.1"/>
</dbReference>
<keyword evidence="2" id="KW-1185">Reference proteome</keyword>
<gene>
    <name evidence="1" type="ORF">NE857_14720</name>
</gene>